<evidence type="ECO:0000259" key="8">
    <source>
        <dbReference type="Pfam" id="PF13742"/>
    </source>
</evidence>
<evidence type="ECO:0000313" key="9">
    <source>
        <dbReference type="EMBL" id="VEJ29957.1"/>
    </source>
</evidence>
<dbReference type="GO" id="GO:0009318">
    <property type="term" value="C:exodeoxyribonuclease VII complex"/>
    <property type="evidence" value="ECO:0007669"/>
    <property type="project" value="UniProtKB-UniRule"/>
</dbReference>
<protein>
    <recommendedName>
        <fullName evidence="5">Exodeoxyribonuclease 7 large subunit</fullName>
        <ecNumber evidence="5">3.1.11.6</ecNumber>
    </recommendedName>
    <alternativeName>
        <fullName evidence="5">Exodeoxyribonuclease VII large subunit</fullName>
        <shortName evidence="5">Exonuclease VII large subunit</shortName>
    </alternativeName>
</protein>
<dbReference type="Pfam" id="PF13742">
    <property type="entry name" value="tRNA_anti_2"/>
    <property type="match status" value="1"/>
</dbReference>
<comment type="catalytic activity">
    <reaction evidence="5 6">
        <text>Exonucleolytic cleavage in either 5'- to 3'- or 3'- to 5'-direction to yield nucleoside 5'-phosphates.</text>
        <dbReference type="EC" id="3.1.11.6"/>
    </reaction>
</comment>
<sequence>MTERWAKSQAVGENGVMTDFSAAHHEYQQSAPPIVPPAAERQLPAKSQETTPQNPWPLALLAQNMKNYIDKVPQLWVEAQVASLNGRGGNVFIELKDLQEDFSFTLALFGQAGRGLGSDVKVGARVVTLAKPSLWKNGRLSLIGRRIYAVGTGNLHEQLQILREKLAAEGLFADARKKPLPLLPHRVGLITGRDSDAEKDVIRNASLRWPGVQFEVRNVKVQGEGSASEVMAALSELDAHPEVDVIVIARGGGSFEDLLSFSDEALVRAVAAAQTPVVSAIGHEADSPILDAVADVRASTPTDAGKRIVPDVAEELAVIREARARADRAVLGYLNYQEQYIRQLHERPVLTQPETDLGWRSEDIFRLRERAARSVEYRVARERDAISHTIARVRALSPMETLKRGYTIVQRADGDLVRDATTLSAHDKLTMRAAVGGAEVSVVKTYDSNLDL</sequence>
<dbReference type="GO" id="GO:0008855">
    <property type="term" value="F:exodeoxyribonuclease VII activity"/>
    <property type="evidence" value="ECO:0007669"/>
    <property type="project" value="UniProtKB-UniRule"/>
</dbReference>
<dbReference type="NCBIfam" id="TIGR00237">
    <property type="entry name" value="xseA"/>
    <property type="match status" value="1"/>
</dbReference>
<dbReference type="InterPro" id="IPR003753">
    <property type="entry name" value="Exonuc_VII_L"/>
</dbReference>
<dbReference type="AlphaFoldDB" id="A0A3S5AG43"/>
<comment type="similarity">
    <text evidence="5 6">Belongs to the XseA family.</text>
</comment>
<evidence type="ECO:0000256" key="2">
    <source>
        <dbReference type="ARBA" id="ARBA00022722"/>
    </source>
</evidence>
<dbReference type="Pfam" id="PF02601">
    <property type="entry name" value="Exonuc_VII_L"/>
    <property type="match status" value="1"/>
</dbReference>
<dbReference type="GO" id="GO:0003676">
    <property type="term" value="F:nucleic acid binding"/>
    <property type="evidence" value="ECO:0007669"/>
    <property type="project" value="InterPro"/>
</dbReference>
<keyword evidence="1 5" id="KW-0963">Cytoplasm</keyword>
<name>A0A3S5AG43_9MICC</name>
<dbReference type="HAMAP" id="MF_00378">
    <property type="entry name" value="Exonuc_7_L"/>
    <property type="match status" value="1"/>
</dbReference>
<evidence type="ECO:0000256" key="1">
    <source>
        <dbReference type="ARBA" id="ARBA00022490"/>
    </source>
</evidence>
<keyword evidence="3 5" id="KW-0378">Hydrolase</keyword>
<dbReference type="EC" id="3.1.11.6" evidence="5"/>
<dbReference type="InterPro" id="IPR025824">
    <property type="entry name" value="OB-fold_nuc-bd_dom"/>
</dbReference>
<proteinExistence type="inferred from homology"/>
<comment type="subcellular location">
    <subcellularLocation>
        <location evidence="5 6">Cytoplasm</location>
    </subcellularLocation>
</comment>
<dbReference type="Proteomes" id="UP000270988">
    <property type="component" value="Chromosome"/>
</dbReference>
<accession>A0A3S5AG43</accession>
<feature type="domain" description="OB-fold nucleic acid binding" evidence="8">
    <location>
        <begin position="61"/>
        <end position="147"/>
    </location>
</feature>
<evidence type="ECO:0000256" key="3">
    <source>
        <dbReference type="ARBA" id="ARBA00022801"/>
    </source>
</evidence>
<dbReference type="InterPro" id="IPR020579">
    <property type="entry name" value="Exonuc_VII_lsu_C"/>
</dbReference>
<dbReference type="EMBL" id="LR134521">
    <property type="protein sequence ID" value="VEJ29957.1"/>
    <property type="molecule type" value="Genomic_DNA"/>
</dbReference>
<dbReference type="PANTHER" id="PTHR30008">
    <property type="entry name" value="EXODEOXYRIBONUCLEASE 7 LARGE SUBUNIT"/>
    <property type="match status" value="1"/>
</dbReference>
<dbReference type="GO" id="GO:0006308">
    <property type="term" value="P:DNA catabolic process"/>
    <property type="evidence" value="ECO:0007669"/>
    <property type="project" value="UniProtKB-UniRule"/>
</dbReference>
<comment type="subunit">
    <text evidence="5">Heterooligomer composed of large and small subunits.</text>
</comment>
<organism evidence="9 10">
    <name type="scientific">Rothia dentocariosa</name>
    <dbReference type="NCBI Taxonomy" id="2047"/>
    <lineage>
        <taxon>Bacteria</taxon>
        <taxon>Bacillati</taxon>
        <taxon>Actinomycetota</taxon>
        <taxon>Actinomycetes</taxon>
        <taxon>Micrococcales</taxon>
        <taxon>Micrococcaceae</taxon>
        <taxon>Rothia</taxon>
    </lineage>
</organism>
<keyword evidence="2 5" id="KW-0540">Nuclease</keyword>
<evidence type="ECO:0000256" key="6">
    <source>
        <dbReference type="RuleBase" id="RU004355"/>
    </source>
</evidence>
<evidence type="ECO:0000313" key="10">
    <source>
        <dbReference type="Proteomes" id="UP000270988"/>
    </source>
</evidence>
<gene>
    <name evidence="5 9" type="primary">xseA</name>
    <name evidence="9" type="ORF">NCTC10918_01229</name>
</gene>
<evidence type="ECO:0000259" key="7">
    <source>
        <dbReference type="Pfam" id="PF02601"/>
    </source>
</evidence>
<dbReference type="STRING" id="762948.HMPREF0733_10202"/>
<comment type="function">
    <text evidence="5">Bidirectionally degrades single-stranded DNA into large acid-insoluble oligonucleotides, which are then degraded further into small acid-soluble oligonucleotides.</text>
</comment>
<evidence type="ECO:0000256" key="4">
    <source>
        <dbReference type="ARBA" id="ARBA00022839"/>
    </source>
</evidence>
<dbReference type="GO" id="GO:0005737">
    <property type="term" value="C:cytoplasm"/>
    <property type="evidence" value="ECO:0007669"/>
    <property type="project" value="UniProtKB-SubCell"/>
</dbReference>
<reference evidence="9 10" key="1">
    <citation type="submission" date="2018-12" db="EMBL/GenBank/DDBJ databases">
        <authorList>
            <consortium name="Pathogen Informatics"/>
        </authorList>
    </citation>
    <scope>NUCLEOTIDE SEQUENCE [LARGE SCALE GENOMIC DNA]</scope>
    <source>
        <strain evidence="9 10">NCTC10918</strain>
    </source>
</reference>
<keyword evidence="4 5" id="KW-0269">Exonuclease</keyword>
<evidence type="ECO:0000256" key="5">
    <source>
        <dbReference type="HAMAP-Rule" id="MF_00378"/>
    </source>
</evidence>
<feature type="domain" description="Exonuclease VII large subunit C-terminal" evidence="7">
    <location>
        <begin position="171"/>
        <end position="374"/>
    </location>
</feature>
<dbReference type="PANTHER" id="PTHR30008:SF0">
    <property type="entry name" value="EXODEOXYRIBONUCLEASE 7 LARGE SUBUNIT"/>
    <property type="match status" value="1"/>
</dbReference>